<sequence length="51" mass="6009">MRAVDERAAALRAESERWQAFWNEAGGDQIDPPIVAKPPRRRWFSFLKRPQ</sequence>
<evidence type="ECO:0000313" key="2">
    <source>
        <dbReference type="Proteomes" id="UP000004030"/>
    </source>
</evidence>
<proteinExistence type="predicted"/>
<name>G6ELC7_9SPHN</name>
<evidence type="ECO:0000313" key="1">
    <source>
        <dbReference type="EMBL" id="EHJ57808.1"/>
    </source>
</evidence>
<protein>
    <submittedName>
        <fullName evidence="1">Uncharacterized protein</fullName>
    </submittedName>
</protein>
<gene>
    <name evidence="1" type="ORF">NSU_pLA2001</name>
</gene>
<reference evidence="1 2" key="1">
    <citation type="journal article" date="2012" name="J. Bacteriol.">
        <title>Genome sequence of benzo(a)pyrene-degrading bacterium Novosphingobium pentaromativorans US6-1.</title>
        <authorList>
            <person name="Luo Y.R."/>
            <person name="Kang S.G."/>
            <person name="Kim S.J."/>
            <person name="Kim M.R."/>
            <person name="Li N."/>
            <person name="Lee J.H."/>
            <person name="Kwon K.K."/>
        </authorList>
    </citation>
    <scope>NUCLEOTIDE SEQUENCE [LARGE SCALE GENOMIC DNA]</scope>
    <source>
        <strain evidence="1 2">US6-1</strain>
        <plasmid evidence="1">pLA2</plasmid>
    </source>
</reference>
<dbReference type="AlphaFoldDB" id="G6ELC7"/>
<organism evidence="1 2">
    <name type="scientific">Novosphingobium pentaromativorans US6-1</name>
    <dbReference type="NCBI Taxonomy" id="1088721"/>
    <lineage>
        <taxon>Bacteria</taxon>
        <taxon>Pseudomonadati</taxon>
        <taxon>Pseudomonadota</taxon>
        <taxon>Alphaproteobacteria</taxon>
        <taxon>Sphingomonadales</taxon>
        <taxon>Sphingomonadaceae</taxon>
        <taxon>Novosphingobium</taxon>
    </lineage>
</organism>
<dbReference type="EMBL" id="AGFM01000123">
    <property type="protein sequence ID" value="EHJ57808.1"/>
    <property type="molecule type" value="Genomic_DNA"/>
</dbReference>
<accession>G6ELC7</accession>
<keyword evidence="1" id="KW-0614">Plasmid</keyword>
<geneLocation type="plasmid" evidence="1">
    <name>pLA2</name>
</geneLocation>
<dbReference type="Proteomes" id="UP000004030">
    <property type="component" value="Unassembled WGS sequence"/>
</dbReference>
<comment type="caution">
    <text evidence="1">The sequence shown here is derived from an EMBL/GenBank/DDBJ whole genome shotgun (WGS) entry which is preliminary data.</text>
</comment>
<keyword evidence="2" id="KW-1185">Reference proteome</keyword>